<organism evidence="1 2">
    <name type="scientific">Rhizoctonia solani AG-3 Rhs1AP</name>
    <dbReference type="NCBI Taxonomy" id="1086054"/>
    <lineage>
        <taxon>Eukaryota</taxon>
        <taxon>Fungi</taxon>
        <taxon>Dikarya</taxon>
        <taxon>Basidiomycota</taxon>
        <taxon>Agaricomycotina</taxon>
        <taxon>Agaricomycetes</taxon>
        <taxon>Cantharellales</taxon>
        <taxon>Ceratobasidiaceae</taxon>
        <taxon>Rhizoctonia</taxon>
    </lineage>
</organism>
<proteinExistence type="predicted"/>
<evidence type="ECO:0000313" key="1">
    <source>
        <dbReference type="EMBL" id="EUC62833.1"/>
    </source>
</evidence>
<comment type="caution">
    <text evidence="1">The sequence shown here is derived from an EMBL/GenBank/DDBJ whole genome shotgun (WGS) entry which is preliminary data.</text>
</comment>
<dbReference type="EMBL" id="JATN01000317">
    <property type="protein sequence ID" value="EUC62833.1"/>
    <property type="molecule type" value="Genomic_DNA"/>
</dbReference>
<evidence type="ECO:0000313" key="2">
    <source>
        <dbReference type="Proteomes" id="UP000030108"/>
    </source>
</evidence>
<sequence>MNKTGGMSIRNLSDEFTLDALAKAIDPQADLENVPIIGSQTLASLRLENASLEIVRSQQGYSISAFEVALDWNPNHRTKIGELETFGNRLSIGMYKASSADSGERDPEQAWFVRWEGGVFDNWHLSASLEYSRSEEENLVVLSGVIFNPHGSVNPAGLIGSWSGSSSKDTSLLWGETVPHEVKQSFELQDCKVSATIGSKKTFMCSARATWGDGQVSGVLVIENHNPTELDSKWGFAFALDVSNFCFKDLAPSFPLAEQIDKVFVRWSTRIYSEVDD</sequence>
<reference evidence="2" key="1">
    <citation type="journal article" date="2014" name="Genome Announc.">
        <title>Draft genome sequence of the plant-pathogenic soil fungus Rhizoctonia solani anastomosis group 3 strain Rhs1AP.</title>
        <authorList>
            <person name="Cubeta M.A."/>
            <person name="Thomas E."/>
            <person name="Dean R.A."/>
            <person name="Jabaji S."/>
            <person name="Neate S.M."/>
            <person name="Tavantzis S."/>
            <person name="Toda T."/>
            <person name="Vilgalys R."/>
            <person name="Bharathan N."/>
            <person name="Fedorova-Abrams N."/>
            <person name="Pakala S.B."/>
            <person name="Pakala S.M."/>
            <person name="Zafar N."/>
            <person name="Joardar V."/>
            <person name="Losada L."/>
            <person name="Nierman W.C."/>
        </authorList>
    </citation>
    <scope>NUCLEOTIDE SEQUENCE [LARGE SCALE GENOMIC DNA]</scope>
    <source>
        <strain evidence="2">AG-3</strain>
    </source>
</reference>
<dbReference type="Proteomes" id="UP000030108">
    <property type="component" value="Unassembled WGS sequence"/>
</dbReference>
<dbReference type="AlphaFoldDB" id="X8JIP5"/>
<accession>X8JIP5</accession>
<feature type="non-terminal residue" evidence="1">
    <location>
        <position position="277"/>
    </location>
</feature>
<gene>
    <name evidence="1" type="ORF">RSOL_457310</name>
</gene>
<dbReference type="OrthoDB" id="3246270at2759"/>
<protein>
    <submittedName>
        <fullName evidence="1">Uncharacterized protein</fullName>
    </submittedName>
</protein>
<name>X8JIP5_9AGAM</name>